<dbReference type="GO" id="GO:0008474">
    <property type="term" value="F:palmitoyl-(protein) hydrolase activity"/>
    <property type="evidence" value="ECO:0007669"/>
    <property type="project" value="TreeGrafter"/>
</dbReference>
<evidence type="ECO:0000313" key="2">
    <source>
        <dbReference type="Proteomes" id="UP000038045"/>
    </source>
</evidence>
<dbReference type="STRING" id="131310.A0A0N4ZMW3"/>
<dbReference type="Proteomes" id="UP000038045">
    <property type="component" value="Unplaced"/>
</dbReference>
<name>A0A0N4ZMW3_PARTI</name>
<evidence type="ECO:0000313" key="3">
    <source>
        <dbReference type="WBParaSite" id="PTRK_0000987900.1"/>
    </source>
</evidence>
<evidence type="ECO:0000259" key="1">
    <source>
        <dbReference type="Pfam" id="PF00561"/>
    </source>
</evidence>
<dbReference type="AlphaFoldDB" id="A0A0N4ZMW3"/>
<protein>
    <submittedName>
        <fullName evidence="3">Hydrolase_4 domain-containing protein</fullName>
    </submittedName>
</protein>
<organism evidence="2 3">
    <name type="scientific">Parastrongyloides trichosuri</name>
    <name type="common">Possum-specific nematode worm</name>
    <dbReference type="NCBI Taxonomy" id="131310"/>
    <lineage>
        <taxon>Eukaryota</taxon>
        <taxon>Metazoa</taxon>
        <taxon>Ecdysozoa</taxon>
        <taxon>Nematoda</taxon>
        <taxon>Chromadorea</taxon>
        <taxon>Rhabditida</taxon>
        <taxon>Tylenchina</taxon>
        <taxon>Panagrolaimomorpha</taxon>
        <taxon>Strongyloidoidea</taxon>
        <taxon>Strongyloididae</taxon>
        <taxon>Parastrongyloides</taxon>
    </lineage>
</organism>
<dbReference type="GO" id="GO:0010008">
    <property type="term" value="C:endosome membrane"/>
    <property type="evidence" value="ECO:0007669"/>
    <property type="project" value="TreeGrafter"/>
</dbReference>
<dbReference type="PANTHER" id="PTHR12277:SF41">
    <property type="entry name" value="SERINE AMINOPEPTIDASE S33 DOMAIN-CONTAINING PROTEIN"/>
    <property type="match status" value="1"/>
</dbReference>
<dbReference type="Gene3D" id="3.40.50.1820">
    <property type="entry name" value="alpha/beta hydrolase"/>
    <property type="match status" value="1"/>
</dbReference>
<dbReference type="InterPro" id="IPR000073">
    <property type="entry name" value="AB_hydrolase_1"/>
</dbReference>
<dbReference type="SUPFAM" id="SSF53474">
    <property type="entry name" value="alpha/beta-Hydrolases"/>
    <property type="match status" value="1"/>
</dbReference>
<dbReference type="InterPro" id="IPR029058">
    <property type="entry name" value="AB_hydrolase_fold"/>
</dbReference>
<dbReference type="PANTHER" id="PTHR12277">
    <property type="entry name" value="ALPHA/BETA HYDROLASE DOMAIN-CONTAINING PROTEIN"/>
    <property type="match status" value="1"/>
</dbReference>
<keyword evidence="2" id="KW-1185">Reference proteome</keyword>
<feature type="domain" description="AB hydrolase-1" evidence="1">
    <location>
        <begin position="380"/>
        <end position="469"/>
    </location>
</feature>
<proteinExistence type="predicted"/>
<dbReference type="WBParaSite" id="PTRK_0000987900.1">
    <property type="protein sequence ID" value="PTRK_0000987900.1"/>
    <property type="gene ID" value="PTRK_0000987900"/>
</dbReference>
<dbReference type="GO" id="GO:0005886">
    <property type="term" value="C:plasma membrane"/>
    <property type="evidence" value="ECO:0007669"/>
    <property type="project" value="TreeGrafter"/>
</dbReference>
<dbReference type="Pfam" id="PF00561">
    <property type="entry name" value="Abhydrolase_1"/>
    <property type="match status" value="1"/>
</dbReference>
<sequence length="583" mass="66980">MVIEHLSVNVRISNKPLKNKTSKYVKLIDASELKTIRNKRSKKKTKREIFDDLRTQITEVRSINKSELQALKTCFSSFYELPDETQLGENLAVKRQDIGVSDEKLFPLEHTQGHNDNSLSTSLKTSEKNNLLNEKGISFSDLLNKTCYLNTKQASIIRNRCHEIAVLSNEEKTKLFFQNPSFRPLKISHKQEMYLEILRELNNEKFSLPCRCPPSYVPSIYYWFSRKGKIFVRNTRSIINILFDKNRGKTIYERAAFWPCSTEYFFYKTLENGTEDLGDTLNAIEDKTFLSSADEVILPLKNEELKMKIEKARKGLDDEGLFCFGFNHPCYRNNDPIRFFFINSTNNDTIACAFAKYYVRARYLVIFSHPNGTDLSDNIIGFPNLLDFARFMEVNLISYDYSGYGISNGIPNQETLVGNLQAILNYAKNVLKYPEERIILWGYSLGGAISSMVARNNKNIAGLILYGSPASIKAVVKTRIFNRKIVKDKYIKNTPFNTAEVVKEVDCPTLVIHSKKDGLISTAHALKIFQNAKTPVTPLLIDKAHHDYMDVSDQGWKKIREFIEYEIAFVHPEDATLSMMHPS</sequence>
<accession>A0A0N4ZMW3</accession>
<reference evidence="3" key="1">
    <citation type="submission" date="2017-02" db="UniProtKB">
        <authorList>
            <consortium name="WormBaseParasite"/>
        </authorList>
    </citation>
    <scope>IDENTIFICATION</scope>
</reference>